<comment type="caution">
    <text evidence="2">The sequence shown here is derived from an EMBL/GenBank/DDBJ whole genome shotgun (WGS) entry which is preliminary data.</text>
</comment>
<keyword evidence="2" id="KW-0378">Hydrolase</keyword>
<keyword evidence="3" id="KW-1185">Reference proteome</keyword>
<organism evidence="2 3">
    <name type="scientific">Nonomuraea helvata</name>
    <dbReference type="NCBI Taxonomy" id="37484"/>
    <lineage>
        <taxon>Bacteria</taxon>
        <taxon>Bacillati</taxon>
        <taxon>Actinomycetota</taxon>
        <taxon>Actinomycetes</taxon>
        <taxon>Streptosporangiales</taxon>
        <taxon>Streptosporangiaceae</taxon>
        <taxon>Nonomuraea</taxon>
    </lineage>
</organism>
<evidence type="ECO:0000259" key="1">
    <source>
        <dbReference type="Pfam" id="PF07510"/>
    </source>
</evidence>
<keyword evidence="2" id="KW-0540">Nuclease</keyword>
<gene>
    <name evidence="2" type="ORF">ACFFSA_27285</name>
</gene>
<proteinExistence type="predicted"/>
<keyword evidence="2" id="KW-0255">Endonuclease</keyword>
<protein>
    <submittedName>
        <fullName evidence="2">HNH endonuclease family protein</fullName>
    </submittedName>
</protein>
<dbReference type="GO" id="GO:0004519">
    <property type="term" value="F:endonuclease activity"/>
    <property type="evidence" value="ECO:0007669"/>
    <property type="project" value="UniProtKB-KW"/>
</dbReference>
<evidence type="ECO:0000313" key="2">
    <source>
        <dbReference type="EMBL" id="MFB9626806.1"/>
    </source>
</evidence>
<dbReference type="Proteomes" id="UP001589532">
    <property type="component" value="Unassembled WGS sequence"/>
</dbReference>
<evidence type="ECO:0000313" key="3">
    <source>
        <dbReference type="Proteomes" id="UP001589532"/>
    </source>
</evidence>
<feature type="domain" description="GmrSD restriction endonucleases C-terminal" evidence="1">
    <location>
        <begin position="57"/>
        <end position="163"/>
    </location>
</feature>
<dbReference type="EMBL" id="JBHMBW010000025">
    <property type="protein sequence ID" value="MFB9626806.1"/>
    <property type="molecule type" value="Genomic_DNA"/>
</dbReference>
<dbReference type="PANTHER" id="PTHR24094">
    <property type="entry name" value="SECRETED PROTEIN"/>
    <property type="match status" value="1"/>
</dbReference>
<accession>A0ABV5S557</accession>
<dbReference type="InterPro" id="IPR011089">
    <property type="entry name" value="GmrSD_C"/>
</dbReference>
<reference evidence="2 3" key="1">
    <citation type="submission" date="2024-09" db="EMBL/GenBank/DDBJ databases">
        <authorList>
            <person name="Sun Q."/>
            <person name="Mori K."/>
        </authorList>
    </citation>
    <scope>NUCLEOTIDE SEQUENCE [LARGE SCALE GENOMIC DNA]</scope>
    <source>
        <strain evidence="2 3">JCM 3143</strain>
    </source>
</reference>
<dbReference type="Pfam" id="PF07510">
    <property type="entry name" value="GmrSD_C"/>
    <property type="match status" value="1"/>
</dbReference>
<dbReference type="PANTHER" id="PTHR24094:SF15">
    <property type="entry name" value="AMP-DEPENDENT SYNTHETASE_LIGASE DOMAIN-CONTAINING PROTEIN-RELATED"/>
    <property type="match status" value="1"/>
</dbReference>
<name>A0ABV5S557_9ACTN</name>
<sequence>MADLTVATENREGYKRTSFKHWVDADGDACNARQEALIAEAIDAPEVGAKCALAEGVWYSYYDDQIVTDASKLDVDHLVPLAEAWDSGASAWDAAQREAYANYLDAPEHLVAVTARSNRQKADQDPADRLPIETVRCHYIAEWTTVKRQWSLTVDEREKQELTSIAAQCPNAPLPTQPAR</sequence>
<dbReference type="RefSeq" id="WP_345003208.1">
    <property type="nucleotide sequence ID" value="NZ_BAAAXV010000012.1"/>
</dbReference>